<dbReference type="EMBL" id="KE504157">
    <property type="protein sequence ID" value="EPS99335.1"/>
    <property type="molecule type" value="Genomic_DNA"/>
</dbReference>
<dbReference type="Proteomes" id="UP000015241">
    <property type="component" value="Unassembled WGS sequence"/>
</dbReference>
<name>S8FCP2_FOMSC</name>
<dbReference type="OrthoDB" id="2751518at2759"/>
<reference evidence="2 3" key="1">
    <citation type="journal article" date="2012" name="Science">
        <title>The Paleozoic origin of enzymatic lignin decomposition reconstructed from 31 fungal genomes.</title>
        <authorList>
            <person name="Floudas D."/>
            <person name="Binder M."/>
            <person name="Riley R."/>
            <person name="Barry K."/>
            <person name="Blanchette R.A."/>
            <person name="Henrissat B."/>
            <person name="Martinez A.T."/>
            <person name="Otillar R."/>
            <person name="Spatafora J.W."/>
            <person name="Yadav J.S."/>
            <person name="Aerts A."/>
            <person name="Benoit I."/>
            <person name="Boyd A."/>
            <person name="Carlson A."/>
            <person name="Copeland A."/>
            <person name="Coutinho P.M."/>
            <person name="de Vries R.P."/>
            <person name="Ferreira P."/>
            <person name="Findley K."/>
            <person name="Foster B."/>
            <person name="Gaskell J."/>
            <person name="Glotzer D."/>
            <person name="Gorecki P."/>
            <person name="Heitman J."/>
            <person name="Hesse C."/>
            <person name="Hori C."/>
            <person name="Igarashi K."/>
            <person name="Jurgens J.A."/>
            <person name="Kallen N."/>
            <person name="Kersten P."/>
            <person name="Kohler A."/>
            <person name="Kuees U."/>
            <person name="Kumar T.K.A."/>
            <person name="Kuo A."/>
            <person name="LaButti K."/>
            <person name="Larrondo L.F."/>
            <person name="Lindquist E."/>
            <person name="Ling A."/>
            <person name="Lombard V."/>
            <person name="Lucas S."/>
            <person name="Lundell T."/>
            <person name="Martin R."/>
            <person name="McLaughlin D.J."/>
            <person name="Morgenstern I."/>
            <person name="Morin E."/>
            <person name="Murat C."/>
            <person name="Nagy L.G."/>
            <person name="Nolan M."/>
            <person name="Ohm R.A."/>
            <person name="Patyshakuliyeva A."/>
            <person name="Rokas A."/>
            <person name="Ruiz-Duenas F.J."/>
            <person name="Sabat G."/>
            <person name="Salamov A."/>
            <person name="Samejima M."/>
            <person name="Schmutz J."/>
            <person name="Slot J.C."/>
            <person name="St John F."/>
            <person name="Stenlid J."/>
            <person name="Sun H."/>
            <person name="Sun S."/>
            <person name="Syed K."/>
            <person name="Tsang A."/>
            <person name="Wiebenga A."/>
            <person name="Young D."/>
            <person name="Pisabarro A."/>
            <person name="Eastwood D.C."/>
            <person name="Martin F."/>
            <person name="Cullen D."/>
            <person name="Grigoriev I.V."/>
            <person name="Hibbett D.S."/>
        </authorList>
    </citation>
    <scope>NUCLEOTIDE SEQUENCE</scope>
    <source>
        <strain evidence="3">FP-58527</strain>
    </source>
</reference>
<dbReference type="HOGENOM" id="CLU_024199_2_2_1"/>
<evidence type="ECO:0000256" key="1">
    <source>
        <dbReference type="SAM" id="MobiDB-lite"/>
    </source>
</evidence>
<accession>S8FCP2</accession>
<dbReference type="AlphaFoldDB" id="S8FCP2"/>
<keyword evidence="3" id="KW-1185">Reference proteome</keyword>
<dbReference type="InParanoid" id="S8FCP2"/>
<evidence type="ECO:0000313" key="2">
    <source>
        <dbReference type="EMBL" id="EPS99335.1"/>
    </source>
</evidence>
<proteinExistence type="predicted"/>
<dbReference type="STRING" id="743788.S8FCP2"/>
<feature type="region of interest" description="Disordered" evidence="1">
    <location>
        <begin position="15"/>
        <end position="46"/>
    </location>
</feature>
<evidence type="ECO:0000313" key="3">
    <source>
        <dbReference type="Proteomes" id="UP000015241"/>
    </source>
</evidence>
<sequence length="658" mass="72474">MQRLAITTALRDASSILGGRSAPSDETAPTEGGHADSTPPHEGLRTTRRPYVRVASTAVDVLSHPEYFLWTSSAHEEGSCTISPRAEATSISAPIHRIPPEILREIFFKHPGFERESKTCFTHPHECVDGVECKSTCWVVVTQVCRCWRTVALRSASLWGKITLSTRLEWTAELLRRSGEAPLYVAACVTGDRRERLQDSLDLILGHLYRIRQLFLGADKPLRMSVAKLLAGKAPMLQKLVITGVFHNPHLLDETDEDMIKVPAMLYNNGTPQLETLEVDVVQRSLALPGPFASTLKHLRFHTIHVGLARWPDLRTMLNVLGMVHSLQTFVLERDGTLHFSDEEVADLPRVRLPHLSAIELHSDAAECADILDHLDLPALESLDIVAEDAWDGVHDLAAALESKIETIGSAHRLDILGFGGASGTGAGPVQIKGYGGDDAEDSTRCMPHTTLFDIELRTSVPHANIIPALCRHVSFKDVWMLNIVARHIDQISKLILETTDNVVFLNVIGELACSRLPQLLAPCGLGPQPNLVDASEGMGEEDYVESCRMPNLYSLAVIGARLNTRAQFEAGEQGTWVRRLCHALEERTAVGAEVTVLSIRECSNVNKAMLRALEDVLDEVDGEANTIAEDTCSFWEALGLVDQDSDVHTHRAHRCRG</sequence>
<protein>
    <submittedName>
        <fullName evidence="2">Uncharacterized protein</fullName>
    </submittedName>
</protein>
<organism evidence="2 3">
    <name type="scientific">Fomitopsis schrenkii</name>
    <name type="common">Brown rot fungus</name>
    <dbReference type="NCBI Taxonomy" id="2126942"/>
    <lineage>
        <taxon>Eukaryota</taxon>
        <taxon>Fungi</taxon>
        <taxon>Dikarya</taxon>
        <taxon>Basidiomycota</taxon>
        <taxon>Agaricomycotina</taxon>
        <taxon>Agaricomycetes</taxon>
        <taxon>Polyporales</taxon>
        <taxon>Fomitopsis</taxon>
    </lineage>
</organism>
<gene>
    <name evidence="2" type="ORF">FOMPIDRAFT_1050622</name>
</gene>